<name>A0A4Q9YTQ2_9FLAO</name>
<dbReference type="OrthoDB" id="665834at2"/>
<accession>A0A4Q9YTQ2</accession>
<proteinExistence type="predicted"/>
<keyword evidence="2" id="KW-1185">Reference proteome</keyword>
<evidence type="ECO:0000313" key="1">
    <source>
        <dbReference type="EMBL" id="TBX66994.1"/>
    </source>
</evidence>
<reference evidence="1 2" key="1">
    <citation type="submission" date="2019-02" db="EMBL/GenBank/DDBJ databases">
        <title>Flavobacterium sp. RD-2-33 isolated from forest soil.</title>
        <authorList>
            <person name="Chaudhary D.K."/>
        </authorList>
    </citation>
    <scope>NUCLEOTIDE SEQUENCE [LARGE SCALE GENOMIC DNA]</scope>
    <source>
        <strain evidence="1 2">RD-2-33</strain>
    </source>
</reference>
<dbReference type="EMBL" id="SJPE01000012">
    <property type="protein sequence ID" value="TBX66994.1"/>
    <property type="molecule type" value="Genomic_DNA"/>
</dbReference>
<gene>
    <name evidence="1" type="ORF">EZL74_10055</name>
</gene>
<comment type="caution">
    <text evidence="1">The sequence shown here is derived from an EMBL/GenBank/DDBJ whole genome shotgun (WGS) entry which is preliminary data.</text>
</comment>
<sequence>MSKSGIVMVLILLFGWRSTVQHKTDLLYLNFLPKFDQLPFDLNQNYTLSVFDLQAVYNGIYFLRIGNNTDADAYKIIVNQ</sequence>
<protein>
    <submittedName>
        <fullName evidence="1">Uncharacterized protein</fullName>
    </submittedName>
</protein>
<dbReference type="AlphaFoldDB" id="A0A4Q9YTQ2"/>
<dbReference type="Proteomes" id="UP000293300">
    <property type="component" value="Unassembled WGS sequence"/>
</dbReference>
<organism evidence="1 2">
    <name type="scientific">Flavobacterium silvisoli</name>
    <dbReference type="NCBI Taxonomy" id="2529433"/>
    <lineage>
        <taxon>Bacteria</taxon>
        <taxon>Pseudomonadati</taxon>
        <taxon>Bacteroidota</taxon>
        <taxon>Flavobacteriia</taxon>
        <taxon>Flavobacteriales</taxon>
        <taxon>Flavobacteriaceae</taxon>
        <taxon>Flavobacterium</taxon>
    </lineage>
</organism>
<evidence type="ECO:0000313" key="2">
    <source>
        <dbReference type="Proteomes" id="UP000293300"/>
    </source>
</evidence>
<dbReference type="RefSeq" id="WP_131476482.1">
    <property type="nucleotide sequence ID" value="NZ_SJPE01000012.1"/>
</dbReference>